<evidence type="ECO:0000313" key="2">
    <source>
        <dbReference type="EMBL" id="MFD6793317.1"/>
    </source>
</evidence>
<comment type="caution">
    <text evidence="2">The sequence shown here is derived from an EMBL/GenBank/DDBJ whole genome shotgun (WGS) entry which is preliminary data.</text>
</comment>
<dbReference type="RefSeq" id="WP_258937961.1">
    <property type="nucleotide sequence ID" value="NZ_JANBBF010000013.1"/>
</dbReference>
<dbReference type="Proteomes" id="UP001598673">
    <property type="component" value="Unassembled WGS sequence"/>
</dbReference>
<keyword evidence="1" id="KW-1133">Transmembrane helix</keyword>
<name>A0ABW6G282_9PSEU</name>
<keyword evidence="1" id="KW-0472">Membrane</keyword>
<protein>
    <submittedName>
        <fullName evidence="2">Uncharacterized protein</fullName>
    </submittedName>
</protein>
<accession>A0ABW6G282</accession>
<dbReference type="EMBL" id="JBHXCV010000004">
    <property type="protein sequence ID" value="MFD6793317.1"/>
    <property type="molecule type" value="Genomic_DNA"/>
</dbReference>
<keyword evidence="1" id="KW-0812">Transmembrane</keyword>
<reference evidence="2 3" key="1">
    <citation type="submission" date="2024-09" db="EMBL/GenBank/DDBJ databases">
        <title>The Natural Products Discovery Center: Release of the First 8490 Sequenced Strains for Exploring Actinobacteria Biosynthetic Diversity.</title>
        <authorList>
            <person name="Kalkreuter E."/>
            <person name="Kautsar S.A."/>
            <person name="Yang D."/>
            <person name="Bader C.D."/>
            <person name="Teijaro C.N."/>
            <person name="Fluegel L."/>
            <person name="Davis C.M."/>
            <person name="Simpson J.R."/>
            <person name="Lauterbach L."/>
            <person name="Steele A.D."/>
            <person name="Gui C."/>
            <person name="Meng S."/>
            <person name="Li G."/>
            <person name="Viehrig K."/>
            <person name="Ye F."/>
            <person name="Su P."/>
            <person name="Kiefer A.F."/>
            <person name="Nichols A."/>
            <person name="Cepeda A.J."/>
            <person name="Yan W."/>
            <person name="Fan B."/>
            <person name="Jiang Y."/>
            <person name="Adhikari A."/>
            <person name="Zheng C.-J."/>
            <person name="Schuster L."/>
            <person name="Cowan T.M."/>
            <person name="Smanski M.J."/>
            <person name="Chevrette M.G."/>
            <person name="De Carvalho L.P.S."/>
            <person name="Shen B."/>
        </authorList>
    </citation>
    <scope>NUCLEOTIDE SEQUENCE [LARGE SCALE GENOMIC DNA]</scope>
    <source>
        <strain evidence="2 3">NPDC060353</strain>
    </source>
</reference>
<evidence type="ECO:0000256" key="1">
    <source>
        <dbReference type="SAM" id="Phobius"/>
    </source>
</evidence>
<evidence type="ECO:0000313" key="3">
    <source>
        <dbReference type="Proteomes" id="UP001598673"/>
    </source>
</evidence>
<gene>
    <name evidence="2" type="ORF">ACFWGY_08270</name>
</gene>
<proteinExistence type="predicted"/>
<keyword evidence="3" id="KW-1185">Reference proteome</keyword>
<feature type="transmembrane region" description="Helical" evidence="1">
    <location>
        <begin position="21"/>
        <end position="40"/>
    </location>
</feature>
<sequence length="69" mass="7011">MGKKDPLQALTGGGSGGGLKKVVGIAIMIALFVIIVKFPGEAADWVGDLWDIGEGAIDGIVSFIRQAAA</sequence>
<organism evidence="2 3">
    <name type="scientific">Prauserella salsuginis</name>
    <dbReference type="NCBI Taxonomy" id="387889"/>
    <lineage>
        <taxon>Bacteria</taxon>
        <taxon>Bacillati</taxon>
        <taxon>Actinomycetota</taxon>
        <taxon>Actinomycetes</taxon>
        <taxon>Pseudonocardiales</taxon>
        <taxon>Pseudonocardiaceae</taxon>
        <taxon>Prauserella</taxon>
        <taxon>Prauserella salsuginis group</taxon>
    </lineage>
</organism>